<reference evidence="8" key="1">
    <citation type="submission" date="2021-01" db="UniProtKB">
        <authorList>
            <consortium name="EnsemblPlants"/>
        </authorList>
    </citation>
    <scope>IDENTIFICATION</scope>
</reference>
<dbReference type="InterPro" id="IPR000571">
    <property type="entry name" value="Znf_CCCH"/>
</dbReference>
<feature type="region of interest" description="Disordered" evidence="5">
    <location>
        <begin position="1"/>
        <end position="100"/>
    </location>
</feature>
<dbReference type="PANTHER" id="PTHR14398">
    <property type="entry name" value="RNA RECOGNITION RRM/RNP DOMAIN"/>
    <property type="match status" value="1"/>
</dbReference>
<feature type="region of interest" description="Disordered" evidence="5">
    <location>
        <begin position="439"/>
        <end position="479"/>
    </location>
</feature>
<dbReference type="PANTHER" id="PTHR14398:SF0">
    <property type="entry name" value="ZINC FINGER PROTEIN SWM"/>
    <property type="match status" value="1"/>
</dbReference>
<evidence type="ECO:0000259" key="6">
    <source>
        <dbReference type="PROSITE" id="PS50102"/>
    </source>
</evidence>
<sequence>MELKLSSSRRPRGPDISDSDSDPDREFSGDDDDDDRNHKHRRREIKSQSSEFDGSQSVSSRTFNKRNKPFENGRPFRENDSQTNGGWKNNNFNSERDLKSDKRRFDLPMFSRPQMDANQRTGFGQTYFGESGFARGRGRESWHPHAPRFGSMEFSQTAQQGSVSSNIITGRGLPNVAGVQNAPWNPYGLLPGIPTGSLDAMHSIGVNSALRPPINPPTNIGIIRQKCRDFEERGFCLRGDMCPMEHGVNRIVVDDVQSLSKFNLPVSLSGGNTLGVGVGSGPLPAGIASASFSGKNNKMQSKMVKSKSVRKGSGAGSSEAFSNSAAAGNDFYDPDQPLWNKDAPGSSTVLSQPCSPEIQQDEPVLHGDISNSTPVEVRNDSGIHLLSGNACSSIGTHDLTLNSLGSMHGSKSRSDVKGKVISMPNLSGHCDSLRAMEDTTNKVQSASVQGIQPSSEDKGTNGMDASQKRFKGSSRNTQKPLQKAMRTIFVNGIPQKDNNKEALKSHFQKFGEIIDIYIPSNSEKAFVQFSKREEAEAALKAPDAVMGNRFIKLWWANRDSIPDAGINIGTASPHVGTAYSGPNHFSISSKGRINKLAAPKANMLPVSSTTFPLADQGKHVVTDRPVALAPSQKKLESLEVLKEELRKKQELLDQKRNEFKRQLDRLEKQKQVQAAGVKGELSLEQPAKRHKVAMATDAAKPLDLMSADINTSGTLSRADVVAEKTIPVEKPLVHDPSRASTLHPQEAISQKMLSLPLTTTANVLMNRSKLDNQPKAFRIVPPLPSDFADMTTMREHFSPYGEVYDVELINVDMDERRAAVVSFDSHCSAEKAFQGARNWKGHDLQFIWVMSGCTGNDATEQFSSSAKEPMDVDITLQDSGLQEFSTPPVGDLNATATNSTCKTAPDEKRSPCEKTLENQPFEDDAHKELDAHLPEEDVEKKLSEDVYAVEKTLEEKSSDEAAERGHDEQPSEDNVEWTPEEQLSDRDVDRAYEEYPSRSHVDHIYKHNEQHSVEEYIEKTSDNQSSEDDVR</sequence>
<name>A0A7N0VGG2_KALFE</name>
<dbReference type="Gramene" id="Kaladp0671s0019.1.v1.1">
    <property type="protein sequence ID" value="Kaladp0671s0019.1.v1.1"/>
    <property type="gene ID" value="Kaladp0671s0019.v1.1"/>
</dbReference>
<dbReference type="OMA" id="NESYDEM"/>
<dbReference type="CDD" id="cd12257">
    <property type="entry name" value="RRM1_RBM26_like"/>
    <property type="match status" value="1"/>
</dbReference>
<dbReference type="AlphaFoldDB" id="A0A7N0VGG2"/>
<keyword evidence="3" id="KW-0479">Metal-binding</keyword>
<keyword evidence="9" id="KW-1185">Reference proteome</keyword>
<dbReference type="PROSITE" id="PS50102">
    <property type="entry name" value="RRM"/>
    <property type="match status" value="1"/>
</dbReference>
<feature type="compositionally biased region" description="Basic and acidic residues" evidence="5">
    <location>
        <begin position="904"/>
        <end position="913"/>
    </location>
</feature>
<dbReference type="Pfam" id="PF00076">
    <property type="entry name" value="RRM_1"/>
    <property type="match status" value="1"/>
</dbReference>
<keyword evidence="1 2" id="KW-0694">RNA-binding</keyword>
<dbReference type="EnsemblPlants" id="Kaladp0671s0019.1.v1.1">
    <property type="protein sequence ID" value="Kaladp0671s0019.1.v1.1"/>
    <property type="gene ID" value="Kaladp0671s0019.v1.1"/>
</dbReference>
<evidence type="ECO:0000313" key="9">
    <source>
        <dbReference type="Proteomes" id="UP000594263"/>
    </source>
</evidence>
<evidence type="ECO:0000313" key="8">
    <source>
        <dbReference type="EnsemblPlants" id="Kaladp0671s0019.1.v1.1"/>
    </source>
</evidence>
<dbReference type="InterPro" id="IPR000504">
    <property type="entry name" value="RRM_dom"/>
</dbReference>
<dbReference type="PROSITE" id="PS50103">
    <property type="entry name" value="ZF_C3H1"/>
    <property type="match status" value="1"/>
</dbReference>
<evidence type="ECO:0000256" key="3">
    <source>
        <dbReference type="PROSITE-ProRule" id="PRU00723"/>
    </source>
</evidence>
<dbReference type="SUPFAM" id="SSF54928">
    <property type="entry name" value="RNA-binding domain, RBD"/>
    <property type="match status" value="1"/>
</dbReference>
<dbReference type="GO" id="GO:0003723">
    <property type="term" value="F:RNA binding"/>
    <property type="evidence" value="ECO:0007669"/>
    <property type="project" value="UniProtKB-UniRule"/>
</dbReference>
<feature type="compositionally biased region" description="Polar residues" evidence="5">
    <location>
        <begin position="81"/>
        <end position="93"/>
    </location>
</feature>
<dbReference type="SMART" id="SM00356">
    <property type="entry name" value="ZnF_C3H1"/>
    <property type="match status" value="1"/>
</dbReference>
<dbReference type="GO" id="GO:0008270">
    <property type="term" value="F:zinc ion binding"/>
    <property type="evidence" value="ECO:0007669"/>
    <property type="project" value="UniProtKB-KW"/>
</dbReference>
<organism evidence="8 9">
    <name type="scientific">Kalanchoe fedtschenkoi</name>
    <name type="common">Lavender scallops</name>
    <name type="synonym">South American air plant</name>
    <dbReference type="NCBI Taxonomy" id="63787"/>
    <lineage>
        <taxon>Eukaryota</taxon>
        <taxon>Viridiplantae</taxon>
        <taxon>Streptophyta</taxon>
        <taxon>Embryophyta</taxon>
        <taxon>Tracheophyta</taxon>
        <taxon>Spermatophyta</taxon>
        <taxon>Magnoliopsida</taxon>
        <taxon>eudicotyledons</taxon>
        <taxon>Gunneridae</taxon>
        <taxon>Pentapetalae</taxon>
        <taxon>Saxifragales</taxon>
        <taxon>Crassulaceae</taxon>
        <taxon>Kalanchoe</taxon>
    </lineage>
</organism>
<evidence type="ECO:0000259" key="7">
    <source>
        <dbReference type="PROSITE" id="PS50103"/>
    </source>
</evidence>
<feature type="coiled-coil region" evidence="4">
    <location>
        <begin position="631"/>
        <end position="672"/>
    </location>
</feature>
<accession>A0A7N0VGG2</accession>
<feature type="compositionally biased region" description="Basic and acidic residues" evidence="5">
    <location>
        <begin position="68"/>
        <end position="80"/>
    </location>
</feature>
<keyword evidence="3" id="KW-0863">Zinc-finger</keyword>
<feature type="compositionally biased region" description="Polar residues" evidence="5">
    <location>
        <begin position="47"/>
        <end position="62"/>
    </location>
</feature>
<feature type="compositionally biased region" description="Polar residues" evidence="5">
    <location>
        <begin position="345"/>
        <end position="358"/>
    </location>
</feature>
<keyword evidence="3" id="KW-0862">Zinc</keyword>
<dbReference type="FunFam" id="3.30.70.330:FF:000719">
    <property type="entry name" value="Predicted protein"/>
    <property type="match status" value="1"/>
</dbReference>
<feature type="region of interest" description="Disordered" evidence="5">
    <location>
        <begin position="884"/>
        <end position="913"/>
    </location>
</feature>
<evidence type="ECO:0008006" key="10">
    <source>
        <dbReference type="Google" id="ProtNLM"/>
    </source>
</evidence>
<evidence type="ECO:0000256" key="4">
    <source>
        <dbReference type="SAM" id="Coils"/>
    </source>
</evidence>
<dbReference type="Gene3D" id="3.30.70.330">
    <property type="match status" value="2"/>
</dbReference>
<dbReference type="InterPro" id="IPR012677">
    <property type="entry name" value="Nucleotide-bd_a/b_plait_sf"/>
</dbReference>
<proteinExistence type="predicted"/>
<feature type="compositionally biased region" description="Polar residues" evidence="5">
    <location>
        <begin position="441"/>
        <end position="454"/>
    </location>
</feature>
<evidence type="ECO:0000256" key="1">
    <source>
        <dbReference type="ARBA" id="ARBA00022884"/>
    </source>
</evidence>
<evidence type="ECO:0000256" key="2">
    <source>
        <dbReference type="PROSITE-ProRule" id="PRU00176"/>
    </source>
</evidence>
<dbReference type="GO" id="GO:0005634">
    <property type="term" value="C:nucleus"/>
    <property type="evidence" value="ECO:0007669"/>
    <property type="project" value="TreeGrafter"/>
</dbReference>
<dbReference type="InterPro" id="IPR045137">
    <property type="entry name" value="RBM26/27"/>
</dbReference>
<feature type="zinc finger region" description="C3H1-type" evidence="3">
    <location>
        <begin position="226"/>
        <end position="249"/>
    </location>
</feature>
<protein>
    <recommendedName>
        <fullName evidence="10">Zinc finger CCCH domain-containing protein 41</fullName>
    </recommendedName>
</protein>
<feature type="region of interest" description="Disordered" evidence="5">
    <location>
        <begin position="952"/>
        <end position="1031"/>
    </location>
</feature>
<dbReference type="InterPro" id="IPR035979">
    <property type="entry name" value="RBD_domain_sf"/>
</dbReference>
<evidence type="ECO:0000256" key="5">
    <source>
        <dbReference type="SAM" id="MobiDB-lite"/>
    </source>
</evidence>
<feature type="domain" description="C3H1-type" evidence="7">
    <location>
        <begin position="226"/>
        <end position="249"/>
    </location>
</feature>
<feature type="compositionally biased region" description="Basic and acidic residues" evidence="5">
    <location>
        <begin position="952"/>
        <end position="969"/>
    </location>
</feature>
<feature type="compositionally biased region" description="Basic and acidic residues" evidence="5">
    <location>
        <begin position="983"/>
        <end position="1021"/>
    </location>
</feature>
<feature type="compositionally biased region" description="Acidic residues" evidence="5">
    <location>
        <begin position="970"/>
        <end position="979"/>
    </location>
</feature>
<dbReference type="SMART" id="SM00360">
    <property type="entry name" value="RRM"/>
    <property type="match status" value="1"/>
</dbReference>
<feature type="domain" description="RRM" evidence="6">
    <location>
        <begin position="486"/>
        <end position="558"/>
    </location>
</feature>
<keyword evidence="4" id="KW-0175">Coiled coil</keyword>
<feature type="region of interest" description="Disordered" evidence="5">
    <location>
        <begin position="296"/>
        <end position="376"/>
    </location>
</feature>
<dbReference type="Proteomes" id="UP000594263">
    <property type="component" value="Unplaced"/>
</dbReference>